<keyword evidence="2" id="KW-1185">Reference proteome</keyword>
<name>A0ACC1T5V9_9APHY</name>
<gene>
    <name evidence="1" type="ORF">NM688_g3377</name>
</gene>
<dbReference type="Proteomes" id="UP001148662">
    <property type="component" value="Unassembled WGS sequence"/>
</dbReference>
<dbReference type="EMBL" id="JANHOG010000485">
    <property type="protein sequence ID" value="KAJ3553903.1"/>
    <property type="molecule type" value="Genomic_DNA"/>
</dbReference>
<organism evidence="1 2">
    <name type="scientific">Phlebia brevispora</name>
    <dbReference type="NCBI Taxonomy" id="194682"/>
    <lineage>
        <taxon>Eukaryota</taxon>
        <taxon>Fungi</taxon>
        <taxon>Dikarya</taxon>
        <taxon>Basidiomycota</taxon>
        <taxon>Agaricomycotina</taxon>
        <taxon>Agaricomycetes</taxon>
        <taxon>Polyporales</taxon>
        <taxon>Meruliaceae</taxon>
        <taxon>Phlebia</taxon>
    </lineage>
</organism>
<proteinExistence type="predicted"/>
<sequence>MPITQEEHSRPSKRRMMNKDDVFDFLSLGTTTLAAADGPTFGLRTTAVLANQIIAIIQEMRANKAEARELVDRLKEYISAITEFEPKKSSRTFASLIASMNQSLNEVLHIVAKVKARSGFVRLVYVKKDRRSLEKAKSRLQYAFSHFDLMSSISAAYDAKEIREDVSDISGHLVAAGADASTNIVKIGNYINAMSFTVQNMSLDVKKIAFLVMVLALWTTQSQIPQDTSHGNRKIRVRAHQNARNLDRMGSIKVPLISSLWFKPMNRGMTEGQKTLTAQECRIINITQGMDYVFTARVLYAVPFAYVSWLPGNSYAVTTMDRTMGASRSLH</sequence>
<comment type="caution">
    <text evidence="1">The sequence shown here is derived from an EMBL/GenBank/DDBJ whole genome shotgun (WGS) entry which is preliminary data.</text>
</comment>
<protein>
    <submittedName>
        <fullName evidence="1">Uncharacterized protein</fullName>
    </submittedName>
</protein>
<evidence type="ECO:0000313" key="2">
    <source>
        <dbReference type="Proteomes" id="UP001148662"/>
    </source>
</evidence>
<accession>A0ACC1T5V9</accession>
<evidence type="ECO:0000313" key="1">
    <source>
        <dbReference type="EMBL" id="KAJ3553903.1"/>
    </source>
</evidence>
<reference evidence="1" key="1">
    <citation type="submission" date="2022-07" db="EMBL/GenBank/DDBJ databases">
        <title>Genome Sequence of Phlebia brevispora.</title>
        <authorList>
            <person name="Buettner E."/>
        </authorList>
    </citation>
    <scope>NUCLEOTIDE SEQUENCE</scope>
    <source>
        <strain evidence="1">MPL23</strain>
    </source>
</reference>